<dbReference type="AlphaFoldDB" id="A0A7I6N4M2"/>
<sequence length="341" mass="39184">MKYLKIVRVITMKKIKVNIDNIFSNLFSNLSQEENEQKEKENISEVKEAVTFTSEEVHGGNEATKDILNSQSNAEDGEKEKNSKNSGSKGTQNSKKNKNKFNKNEKSKLENILKSNIKKYGSEEIYSFEEMALKVTSIIRKCLKEKKCSGKEQGYDFYDIKQISKDLIKRRKYKIPYDKYEYEETKQAMFFLDTSGSLQSIYPSIIASIELLIKQGYEISVAGCGNGFWEEDADDDCYGVRSTLAKIPGTKIAKIARPTYKTAARMANEADISFVVADFDGLSSIKKMALCCSKSNVPYFLCTEDRYSWSYPTDHDWVNYEYSIYPREDRVYDVSWEGNPR</sequence>
<evidence type="ECO:0000313" key="2">
    <source>
        <dbReference type="EMBL" id="BBB39281.1"/>
    </source>
</evidence>
<keyword evidence="2" id="KW-0614">Plasmid</keyword>
<feature type="compositionally biased region" description="Low complexity" evidence="1">
    <location>
        <begin position="84"/>
        <end position="94"/>
    </location>
</feature>
<evidence type="ECO:0000256" key="1">
    <source>
        <dbReference type="SAM" id="MobiDB-lite"/>
    </source>
</evidence>
<proteinExistence type="predicted"/>
<protein>
    <submittedName>
        <fullName evidence="2">Uncharacterized protein</fullName>
    </submittedName>
</protein>
<organism evidence="2">
    <name type="scientific">Clostridium argentinense</name>
    <dbReference type="NCBI Taxonomy" id="29341"/>
    <lineage>
        <taxon>Bacteria</taxon>
        <taxon>Bacillati</taxon>
        <taxon>Bacillota</taxon>
        <taxon>Clostridia</taxon>
        <taxon>Eubacteriales</taxon>
        <taxon>Clostridiaceae</taxon>
        <taxon>Clostridium</taxon>
    </lineage>
</organism>
<reference evidence="2" key="1">
    <citation type="journal article" date="2020" name="Anaerobe">
        <title>Analysis of a plasmid encoding botulinum neurotoxin type G gene in Clostridium argentinense.</title>
        <authorList>
            <person name="Sakaguchi Y."/>
            <person name="Uchiyama J."/>
            <person name="Take A."/>
            <person name="Gotoh K."/>
            <person name="Sakaguchi M."/>
            <person name="Suzuki T."/>
            <person name="Yamamoto Y."/>
            <person name="Hosomi K."/>
            <person name="Kohda T."/>
            <person name="Mukamoto M."/>
            <person name="Kozaki S."/>
            <person name="Hayashi S."/>
            <person name="Oguma K."/>
        </authorList>
    </citation>
    <scope>NUCLEOTIDE SEQUENCE</scope>
    <source>
        <strain evidence="2">2740</strain>
        <plasmid evidence="2">pCAG</plasmid>
    </source>
</reference>
<feature type="region of interest" description="Disordered" evidence="1">
    <location>
        <begin position="52"/>
        <end position="105"/>
    </location>
</feature>
<accession>A0A7I6N4M2</accession>
<geneLocation type="plasmid" evidence="2">
    <name>pCAG</name>
</geneLocation>
<name>A0A7I6N4M2_9CLOT</name>
<feature type="compositionally biased region" description="Basic and acidic residues" evidence="1">
    <location>
        <begin position="55"/>
        <end position="65"/>
    </location>
</feature>
<dbReference type="EMBL" id="AB853998">
    <property type="protein sequence ID" value="BBB39281.1"/>
    <property type="molecule type" value="Genomic_DNA"/>
</dbReference>